<proteinExistence type="predicted"/>
<evidence type="ECO:0000313" key="3">
    <source>
        <dbReference type="Proteomes" id="UP001066276"/>
    </source>
</evidence>
<dbReference type="EMBL" id="JANPWB010000011">
    <property type="protein sequence ID" value="KAJ1123620.1"/>
    <property type="molecule type" value="Genomic_DNA"/>
</dbReference>
<evidence type="ECO:0000313" key="2">
    <source>
        <dbReference type="EMBL" id="KAJ1123620.1"/>
    </source>
</evidence>
<gene>
    <name evidence="2" type="ORF">NDU88_002088</name>
</gene>
<dbReference type="Proteomes" id="UP001066276">
    <property type="component" value="Chromosome 7"/>
</dbReference>
<evidence type="ECO:0000256" key="1">
    <source>
        <dbReference type="SAM" id="MobiDB-lite"/>
    </source>
</evidence>
<keyword evidence="3" id="KW-1185">Reference proteome</keyword>
<organism evidence="2 3">
    <name type="scientific">Pleurodeles waltl</name>
    <name type="common">Iberian ribbed newt</name>
    <dbReference type="NCBI Taxonomy" id="8319"/>
    <lineage>
        <taxon>Eukaryota</taxon>
        <taxon>Metazoa</taxon>
        <taxon>Chordata</taxon>
        <taxon>Craniata</taxon>
        <taxon>Vertebrata</taxon>
        <taxon>Euteleostomi</taxon>
        <taxon>Amphibia</taxon>
        <taxon>Batrachia</taxon>
        <taxon>Caudata</taxon>
        <taxon>Salamandroidea</taxon>
        <taxon>Salamandridae</taxon>
        <taxon>Pleurodelinae</taxon>
        <taxon>Pleurodeles</taxon>
    </lineage>
</organism>
<feature type="region of interest" description="Disordered" evidence="1">
    <location>
        <begin position="55"/>
        <end position="98"/>
    </location>
</feature>
<reference evidence="2" key="1">
    <citation type="journal article" date="2022" name="bioRxiv">
        <title>Sequencing and chromosome-scale assembly of the giantPleurodeles waltlgenome.</title>
        <authorList>
            <person name="Brown T."/>
            <person name="Elewa A."/>
            <person name="Iarovenko S."/>
            <person name="Subramanian E."/>
            <person name="Araus A.J."/>
            <person name="Petzold A."/>
            <person name="Susuki M."/>
            <person name="Suzuki K.-i.T."/>
            <person name="Hayashi T."/>
            <person name="Toyoda A."/>
            <person name="Oliveira C."/>
            <person name="Osipova E."/>
            <person name="Leigh N.D."/>
            <person name="Simon A."/>
            <person name="Yun M.H."/>
        </authorList>
    </citation>
    <scope>NUCLEOTIDE SEQUENCE</scope>
    <source>
        <strain evidence="2">20211129_DDA</strain>
        <tissue evidence="2">Liver</tissue>
    </source>
</reference>
<name>A0AAV7PEC5_PLEWA</name>
<dbReference type="AlphaFoldDB" id="A0AAV7PEC5"/>
<protein>
    <submittedName>
        <fullName evidence="2">Uncharacterized protein</fullName>
    </submittedName>
</protein>
<feature type="compositionally biased region" description="Low complexity" evidence="1">
    <location>
        <begin position="155"/>
        <end position="165"/>
    </location>
</feature>
<feature type="compositionally biased region" description="Polar residues" evidence="1">
    <location>
        <begin position="55"/>
        <end position="68"/>
    </location>
</feature>
<sequence length="165" mass="19193">MNCEETPSLPEMSMRIGFFRSPPVHHRKHLEKGRNNHCDLREETRLRTTTITNDFPFQKGQSEQNGQKNPIGCRENIQWGTRRKREHESNERRHWNKPIRAFQMGTHSTLVPMRKEAAHLSAAAVMGRQKEMPIMKEKKKRSEPRSEPTPPVNTPEPTTTQESCG</sequence>
<comment type="caution">
    <text evidence="2">The sequence shown here is derived from an EMBL/GenBank/DDBJ whole genome shotgun (WGS) entry which is preliminary data.</text>
</comment>
<feature type="region of interest" description="Disordered" evidence="1">
    <location>
        <begin position="125"/>
        <end position="165"/>
    </location>
</feature>
<accession>A0AAV7PEC5</accession>